<name>A0ACC1NYA8_9HYPO</name>
<sequence>MAGSTGSNKSWIFKQPPTELLQPGITTTIEDHPLPLNPTPGGVVIKLLVTGMDPHQRDRMLGPGLVHYVPGYVTGEVMTNFALGTVINSDNEAFPTGCLIAGILPISERSVIPKEIIDAKPAASLLVWKVTNEYGLELKHFVGALGLAGMTAWNAFYGLIKPVKGNTIWVNAASSSVGELVVQFAKMEGMKVIASVGSEEKLRHVYELGADLAFVYKTESVQSALKRLAPDGLDVVFDNVGGDHLEAAIENIKWFGCIYICGAVSQLNKPIGEQYGVRNLSEAYRRRILIQGFCWWDDNVYTPNIGNFWATMPRWISEGKVRSSYTEFNGIESCDEAFLSMFNGSSFGKTFVKIGDLETAPPS</sequence>
<gene>
    <name evidence="1" type="ORF">NQ176_g707</name>
</gene>
<dbReference type="EMBL" id="JANJQO010000030">
    <property type="protein sequence ID" value="KAJ2983409.1"/>
    <property type="molecule type" value="Genomic_DNA"/>
</dbReference>
<proteinExistence type="predicted"/>
<reference evidence="1" key="1">
    <citation type="submission" date="2022-08" db="EMBL/GenBank/DDBJ databases">
        <title>Genome Sequence of Lecanicillium fungicola.</title>
        <authorList>
            <person name="Buettner E."/>
        </authorList>
    </citation>
    <scope>NUCLEOTIDE SEQUENCE</scope>
    <source>
        <strain evidence="1">Babe33</strain>
    </source>
</reference>
<protein>
    <submittedName>
        <fullName evidence="1">Uncharacterized protein</fullName>
    </submittedName>
</protein>
<organism evidence="1 2">
    <name type="scientific">Zarea fungicola</name>
    <dbReference type="NCBI Taxonomy" id="93591"/>
    <lineage>
        <taxon>Eukaryota</taxon>
        <taxon>Fungi</taxon>
        <taxon>Dikarya</taxon>
        <taxon>Ascomycota</taxon>
        <taxon>Pezizomycotina</taxon>
        <taxon>Sordariomycetes</taxon>
        <taxon>Hypocreomycetidae</taxon>
        <taxon>Hypocreales</taxon>
        <taxon>Cordycipitaceae</taxon>
        <taxon>Zarea</taxon>
    </lineage>
</organism>
<accession>A0ACC1NYA8</accession>
<evidence type="ECO:0000313" key="1">
    <source>
        <dbReference type="EMBL" id="KAJ2983409.1"/>
    </source>
</evidence>
<dbReference type="Proteomes" id="UP001143910">
    <property type="component" value="Unassembled WGS sequence"/>
</dbReference>
<evidence type="ECO:0000313" key="2">
    <source>
        <dbReference type="Proteomes" id="UP001143910"/>
    </source>
</evidence>
<comment type="caution">
    <text evidence="1">The sequence shown here is derived from an EMBL/GenBank/DDBJ whole genome shotgun (WGS) entry which is preliminary data.</text>
</comment>
<keyword evidence="2" id="KW-1185">Reference proteome</keyword>